<organism evidence="10 11">
    <name type="scientific">Rugosimonospora acidiphila</name>
    <dbReference type="NCBI Taxonomy" id="556531"/>
    <lineage>
        <taxon>Bacteria</taxon>
        <taxon>Bacillati</taxon>
        <taxon>Actinomycetota</taxon>
        <taxon>Actinomycetes</taxon>
        <taxon>Micromonosporales</taxon>
        <taxon>Micromonosporaceae</taxon>
        <taxon>Rugosimonospora</taxon>
    </lineage>
</organism>
<evidence type="ECO:0000256" key="5">
    <source>
        <dbReference type="ARBA" id="ARBA00022989"/>
    </source>
</evidence>
<feature type="transmembrane region" description="Helical" evidence="8">
    <location>
        <begin position="82"/>
        <end position="104"/>
    </location>
</feature>
<dbReference type="InterPro" id="IPR011701">
    <property type="entry name" value="MFS"/>
</dbReference>
<comment type="subcellular location">
    <subcellularLocation>
        <location evidence="1">Cell membrane</location>
        <topology evidence="1">Multi-pass membrane protein</topology>
    </subcellularLocation>
</comment>
<feature type="transmembrane region" description="Helical" evidence="8">
    <location>
        <begin position="333"/>
        <end position="350"/>
    </location>
</feature>
<feature type="region of interest" description="Disordered" evidence="7">
    <location>
        <begin position="464"/>
        <end position="489"/>
    </location>
</feature>
<keyword evidence="4 8" id="KW-0812">Transmembrane</keyword>
<evidence type="ECO:0000256" key="1">
    <source>
        <dbReference type="ARBA" id="ARBA00004651"/>
    </source>
</evidence>
<dbReference type="SUPFAM" id="SSF103473">
    <property type="entry name" value="MFS general substrate transporter"/>
    <property type="match status" value="1"/>
</dbReference>
<dbReference type="RefSeq" id="WP_345626054.1">
    <property type="nucleotide sequence ID" value="NZ_BAABJQ010000002.1"/>
</dbReference>
<comment type="caution">
    <text evidence="10">The sequence shown here is derived from an EMBL/GenBank/DDBJ whole genome shotgun (WGS) entry which is preliminary data.</text>
</comment>
<evidence type="ECO:0000256" key="3">
    <source>
        <dbReference type="ARBA" id="ARBA00022475"/>
    </source>
</evidence>
<name>A0ABP9RKE2_9ACTN</name>
<reference evidence="11" key="1">
    <citation type="journal article" date="2019" name="Int. J. Syst. Evol. Microbiol.">
        <title>The Global Catalogue of Microorganisms (GCM) 10K type strain sequencing project: providing services to taxonomists for standard genome sequencing and annotation.</title>
        <authorList>
            <consortium name="The Broad Institute Genomics Platform"/>
            <consortium name="The Broad Institute Genome Sequencing Center for Infectious Disease"/>
            <person name="Wu L."/>
            <person name="Ma J."/>
        </authorList>
    </citation>
    <scope>NUCLEOTIDE SEQUENCE [LARGE SCALE GENOMIC DNA]</scope>
    <source>
        <strain evidence="11">JCM 18304</strain>
    </source>
</reference>
<dbReference type="CDD" id="cd17321">
    <property type="entry name" value="MFS_MMR_MDR_like"/>
    <property type="match status" value="1"/>
</dbReference>
<dbReference type="Gene3D" id="1.20.1250.20">
    <property type="entry name" value="MFS general substrate transporter like domains"/>
    <property type="match status" value="2"/>
</dbReference>
<keyword evidence="3" id="KW-1003">Cell membrane</keyword>
<keyword evidence="2" id="KW-0813">Transport</keyword>
<feature type="transmembrane region" description="Helical" evidence="8">
    <location>
        <begin position="53"/>
        <end position="70"/>
    </location>
</feature>
<feature type="transmembrane region" description="Helical" evidence="8">
    <location>
        <begin position="304"/>
        <end position="321"/>
    </location>
</feature>
<keyword evidence="11" id="KW-1185">Reference proteome</keyword>
<sequence>MTVAQTRRPAPLGWVLVVTAVAALVVALDQLVVATALQTIHEDLNASMSSLEWTVNAFSLSFAALMIPGAEIGDRIGRKRAYLGGLGLFAVASAACALAPNIGLLVAARVVQGAGGALISPAALALLTAATPPRKRGAVMGIYAAVMGLAVVGGPLVGGAVTEGIAWQWIFWINVPVIALVLPFAAVKLDEMKGNRVRVDLVGLVLAAGSMFCLVWALVRSGAAGWDSGEVLGTLIGGLVLLAGFVAWERRAAAPMMPMTLFSVRAFAAGNASALLLTASLFSTVFFLAQYLQLALGNTPLGSGLRYLPWTVPLLVIAPAAGRVQDRIGPRWLISFGLLLQGLGLVWLAIAAHRHVGYPSCVAALVISGIGTSMAMPAQQSAVMTSVSPASMGKAAGTFSSVRQLGGALGIAVLAAVFAANGSDRSPAQFADGFSAAILAAALMAFLGAVFGLFAPGRSSVMGRAEGTGSAPAPATPAGPAAREGVGVS</sequence>
<gene>
    <name evidence="10" type="ORF">GCM10023322_07290</name>
</gene>
<dbReference type="Pfam" id="PF07690">
    <property type="entry name" value="MFS_1"/>
    <property type="match status" value="1"/>
</dbReference>
<feature type="transmembrane region" description="Helical" evidence="8">
    <location>
        <begin position="356"/>
        <end position="376"/>
    </location>
</feature>
<evidence type="ECO:0000256" key="8">
    <source>
        <dbReference type="SAM" id="Phobius"/>
    </source>
</evidence>
<dbReference type="PROSITE" id="PS50850">
    <property type="entry name" value="MFS"/>
    <property type="match status" value="1"/>
</dbReference>
<feature type="transmembrane region" description="Helical" evidence="8">
    <location>
        <begin position="199"/>
        <end position="219"/>
    </location>
</feature>
<proteinExistence type="predicted"/>
<feature type="transmembrane region" description="Helical" evidence="8">
    <location>
        <begin position="434"/>
        <end position="455"/>
    </location>
</feature>
<dbReference type="Proteomes" id="UP001501570">
    <property type="component" value="Unassembled WGS sequence"/>
</dbReference>
<dbReference type="PANTHER" id="PTHR42718:SF46">
    <property type="entry name" value="BLR6921 PROTEIN"/>
    <property type="match status" value="1"/>
</dbReference>
<evidence type="ECO:0000256" key="7">
    <source>
        <dbReference type="SAM" id="MobiDB-lite"/>
    </source>
</evidence>
<dbReference type="InterPro" id="IPR020846">
    <property type="entry name" value="MFS_dom"/>
</dbReference>
<feature type="transmembrane region" description="Helical" evidence="8">
    <location>
        <begin position="169"/>
        <end position="187"/>
    </location>
</feature>
<feature type="compositionally biased region" description="Low complexity" evidence="7">
    <location>
        <begin position="465"/>
        <end position="489"/>
    </location>
</feature>
<evidence type="ECO:0000259" key="9">
    <source>
        <dbReference type="PROSITE" id="PS50850"/>
    </source>
</evidence>
<evidence type="ECO:0000313" key="10">
    <source>
        <dbReference type="EMBL" id="GAA5178934.1"/>
    </source>
</evidence>
<keyword evidence="5 8" id="KW-1133">Transmembrane helix</keyword>
<feature type="transmembrane region" description="Helical" evidence="8">
    <location>
        <begin position="137"/>
        <end position="157"/>
    </location>
</feature>
<dbReference type="InterPro" id="IPR004638">
    <property type="entry name" value="EmrB-like"/>
</dbReference>
<evidence type="ECO:0000256" key="2">
    <source>
        <dbReference type="ARBA" id="ARBA00022448"/>
    </source>
</evidence>
<feature type="transmembrane region" description="Helical" evidence="8">
    <location>
        <begin position="110"/>
        <end position="130"/>
    </location>
</feature>
<evidence type="ECO:0000256" key="6">
    <source>
        <dbReference type="ARBA" id="ARBA00023136"/>
    </source>
</evidence>
<feature type="transmembrane region" description="Helical" evidence="8">
    <location>
        <begin position="402"/>
        <end position="422"/>
    </location>
</feature>
<dbReference type="PANTHER" id="PTHR42718">
    <property type="entry name" value="MAJOR FACILITATOR SUPERFAMILY MULTIDRUG TRANSPORTER MFSC"/>
    <property type="match status" value="1"/>
</dbReference>
<protein>
    <submittedName>
        <fullName evidence="10">DHA2 family efflux MFS transporter permease subunit</fullName>
    </submittedName>
</protein>
<dbReference type="NCBIfam" id="TIGR00711">
    <property type="entry name" value="efflux_EmrB"/>
    <property type="match status" value="1"/>
</dbReference>
<keyword evidence="6 8" id="KW-0472">Membrane</keyword>
<dbReference type="InterPro" id="IPR036259">
    <property type="entry name" value="MFS_trans_sf"/>
</dbReference>
<accession>A0ABP9RKE2</accession>
<dbReference type="EMBL" id="BAABJQ010000002">
    <property type="protein sequence ID" value="GAA5178934.1"/>
    <property type="molecule type" value="Genomic_DNA"/>
</dbReference>
<feature type="domain" description="Major facilitator superfamily (MFS) profile" evidence="9">
    <location>
        <begin position="15"/>
        <end position="460"/>
    </location>
</feature>
<feature type="transmembrane region" description="Helical" evidence="8">
    <location>
        <begin position="12"/>
        <end position="33"/>
    </location>
</feature>
<feature type="transmembrane region" description="Helical" evidence="8">
    <location>
        <begin position="269"/>
        <end position="292"/>
    </location>
</feature>
<feature type="transmembrane region" description="Helical" evidence="8">
    <location>
        <begin position="231"/>
        <end position="248"/>
    </location>
</feature>
<evidence type="ECO:0000313" key="11">
    <source>
        <dbReference type="Proteomes" id="UP001501570"/>
    </source>
</evidence>
<evidence type="ECO:0000256" key="4">
    <source>
        <dbReference type="ARBA" id="ARBA00022692"/>
    </source>
</evidence>